<comment type="caution">
    <text evidence="1">The sequence shown here is derived from an EMBL/GenBank/DDBJ whole genome shotgun (WGS) entry which is preliminary data.</text>
</comment>
<evidence type="ECO:0000313" key="1">
    <source>
        <dbReference type="EMBL" id="KAK5088643.1"/>
    </source>
</evidence>
<evidence type="ECO:0000313" key="2">
    <source>
        <dbReference type="Proteomes" id="UP001309876"/>
    </source>
</evidence>
<accession>A0AAN7T4T9</accession>
<protein>
    <submittedName>
        <fullName evidence="1">Uncharacterized protein</fullName>
    </submittedName>
</protein>
<dbReference type="AlphaFoldDB" id="A0AAN7T4T9"/>
<organism evidence="1 2">
    <name type="scientific">Lithohypha guttulata</name>
    <dbReference type="NCBI Taxonomy" id="1690604"/>
    <lineage>
        <taxon>Eukaryota</taxon>
        <taxon>Fungi</taxon>
        <taxon>Dikarya</taxon>
        <taxon>Ascomycota</taxon>
        <taxon>Pezizomycotina</taxon>
        <taxon>Eurotiomycetes</taxon>
        <taxon>Chaetothyriomycetidae</taxon>
        <taxon>Chaetothyriales</taxon>
        <taxon>Trichomeriaceae</taxon>
        <taxon>Lithohypha</taxon>
    </lineage>
</organism>
<name>A0AAN7T4T9_9EURO</name>
<dbReference type="EMBL" id="JAVRRJ010000002">
    <property type="protein sequence ID" value="KAK5088643.1"/>
    <property type="molecule type" value="Genomic_DNA"/>
</dbReference>
<proteinExistence type="predicted"/>
<keyword evidence="2" id="KW-1185">Reference proteome</keyword>
<sequence length="143" mass="14922">MAAAIPDDDPEALVTVREALAAELALEALELAALEAVLKADDAELVKLARAEVLPAEDAEAIADERFAEMLELNDARDVDAAEAMLEAFDVATEAMELESTDELLPVAEATTLDAPPVAESIIVPAPAVASETSEPALVRICA</sequence>
<dbReference type="Proteomes" id="UP001309876">
    <property type="component" value="Unassembled WGS sequence"/>
</dbReference>
<gene>
    <name evidence="1" type="ORF">LTR05_002863</name>
</gene>
<reference evidence="1 2" key="1">
    <citation type="submission" date="2023-08" db="EMBL/GenBank/DDBJ databases">
        <title>Black Yeasts Isolated from many extreme environments.</title>
        <authorList>
            <person name="Coleine C."/>
            <person name="Stajich J.E."/>
            <person name="Selbmann L."/>
        </authorList>
    </citation>
    <scope>NUCLEOTIDE SEQUENCE [LARGE SCALE GENOMIC DNA]</scope>
    <source>
        <strain evidence="1 2">CCFEE 5910</strain>
    </source>
</reference>